<feature type="compositionally biased region" description="Basic and acidic residues" evidence="3">
    <location>
        <begin position="522"/>
        <end position="539"/>
    </location>
</feature>
<organism evidence="5 6">
    <name type="scientific">Zingiber officinale</name>
    <name type="common">Ginger</name>
    <name type="synonym">Amomum zingiber</name>
    <dbReference type="NCBI Taxonomy" id="94328"/>
    <lineage>
        <taxon>Eukaryota</taxon>
        <taxon>Viridiplantae</taxon>
        <taxon>Streptophyta</taxon>
        <taxon>Embryophyta</taxon>
        <taxon>Tracheophyta</taxon>
        <taxon>Spermatophyta</taxon>
        <taxon>Magnoliopsida</taxon>
        <taxon>Liliopsida</taxon>
        <taxon>Zingiberales</taxon>
        <taxon>Zingiberaceae</taxon>
        <taxon>Zingiber</taxon>
    </lineage>
</organism>
<keyword evidence="2" id="KW-0539">Nucleus</keyword>
<dbReference type="Pfam" id="PF02791">
    <property type="entry name" value="DDT"/>
    <property type="match status" value="1"/>
</dbReference>
<dbReference type="Proteomes" id="UP000734854">
    <property type="component" value="Unassembled WGS sequence"/>
</dbReference>
<evidence type="ECO:0000256" key="2">
    <source>
        <dbReference type="ARBA" id="ARBA00023242"/>
    </source>
</evidence>
<proteinExistence type="predicted"/>
<keyword evidence="6" id="KW-1185">Reference proteome</keyword>
<sequence>MASASSSPCRRLLPTSSSPSLGLCPGIAPATLQLDLPFRSRSIPAMPDDPPATPSPAADGSPPPADDSRPRHSTNELYPRKTRLPRACTSRPPSAAASSLPPPPERRLTRREKEEQQKAGRVITQLVEPPSPPQLPRWELRSMWELASILNFLHVFRPLLNIVAEFSAEELETALLTPNSTLDDVHMPLLKVIPPVTRMALGRATWITVLCRKLRDWWHWVADGEVPIVASHGTEIEKYKMLQPMTRVVILKALCDIRVEQEDIRTFIDNSLKNGIQLSTFRKERIGSVSHGISYWYEDDPIVGHRLYREIRRVETKNTRAKRSSATPSTSLQWETVATNLDEFQGVSVSFSFFFCCHVTMSSVFSRFRLHYAFLSGFGSVIRIEKLFSSKNRTEASLGKKLKIDCLPGIEKIHKFFGHPPQKKERLFKKQHREAILLDSFVTADGISLGRSLRDRKPVTYTFDDYDRSISEAIKITKKRQCSPENVRKVVAASPELYANGNWNGPSQIDPTDIDDAQSPHSNDKEETDVDHQDENLDRRQRKRPQRYSEKDFVNTVSDIDADYGSDDDIVGEAVYDDEYLRSRKKRKALSGSEGDEEYRWEEENAEDEEDEEEEEYSLSTSEDMEEKWHIKKFPSRTRRETKLRSVDKLQTGLRRSKRSMRSHINYRQYEQSDTDTDSARPADTDTDSARPDNSNATDEHSDASGDLELSTASQDSAEEGSKELADREMTVDHIEDGHNEQQQAVEKMDNDREEYGLQRLRYLDLNKLATGTSFDEGPSTKDGDVHDS</sequence>
<gene>
    <name evidence="5" type="ORF">ZIOFF_015726</name>
</gene>
<feature type="compositionally biased region" description="Low complexity" evidence="3">
    <location>
        <begin position="1"/>
        <end position="26"/>
    </location>
</feature>
<dbReference type="InterPro" id="IPR028938">
    <property type="entry name" value="Rsf1-like"/>
</dbReference>
<dbReference type="AlphaFoldDB" id="A0A8J5HRL0"/>
<reference evidence="5 6" key="1">
    <citation type="submission" date="2020-08" db="EMBL/GenBank/DDBJ databases">
        <title>Plant Genome Project.</title>
        <authorList>
            <person name="Zhang R.-G."/>
        </authorList>
    </citation>
    <scope>NUCLEOTIDE SEQUENCE [LARGE SCALE GENOMIC DNA]</scope>
    <source>
        <tissue evidence="5">Rhizome</tissue>
    </source>
</reference>
<evidence type="ECO:0000259" key="4">
    <source>
        <dbReference type="Pfam" id="PF02791"/>
    </source>
</evidence>
<feature type="compositionally biased region" description="Basic and acidic residues" evidence="3">
    <location>
        <begin position="779"/>
        <end position="789"/>
    </location>
</feature>
<dbReference type="GO" id="GO:0031213">
    <property type="term" value="C:RSF complex"/>
    <property type="evidence" value="ECO:0007669"/>
    <property type="project" value="InterPro"/>
</dbReference>
<feature type="compositionally biased region" description="Low complexity" evidence="3">
    <location>
        <begin position="85"/>
        <end position="99"/>
    </location>
</feature>
<feature type="domain" description="DDT" evidence="4">
    <location>
        <begin position="148"/>
        <end position="193"/>
    </location>
</feature>
<evidence type="ECO:0000256" key="3">
    <source>
        <dbReference type="SAM" id="MobiDB-lite"/>
    </source>
</evidence>
<evidence type="ECO:0000313" key="5">
    <source>
        <dbReference type="EMBL" id="KAG6525759.1"/>
    </source>
</evidence>
<feature type="region of interest" description="Disordered" evidence="3">
    <location>
        <begin position="586"/>
        <end position="753"/>
    </location>
</feature>
<feature type="compositionally biased region" description="Basic and acidic residues" evidence="3">
    <location>
        <begin position="104"/>
        <end position="118"/>
    </location>
</feature>
<feature type="compositionally biased region" description="Acidic residues" evidence="3">
    <location>
        <begin position="594"/>
        <end position="617"/>
    </location>
</feature>
<feature type="compositionally biased region" description="Basic and acidic residues" evidence="3">
    <location>
        <begin position="638"/>
        <end position="648"/>
    </location>
</feature>
<feature type="compositionally biased region" description="Polar residues" evidence="3">
    <location>
        <begin position="501"/>
        <end position="510"/>
    </location>
</feature>
<dbReference type="GO" id="GO:0006355">
    <property type="term" value="P:regulation of DNA-templated transcription"/>
    <property type="evidence" value="ECO:0007669"/>
    <property type="project" value="InterPro"/>
</dbReference>
<dbReference type="PANTHER" id="PTHR14296:SF3">
    <property type="entry name" value="DIKAR, ISOFORM F"/>
    <property type="match status" value="1"/>
</dbReference>
<feature type="region of interest" description="Disordered" evidence="3">
    <location>
        <begin position="770"/>
        <end position="789"/>
    </location>
</feature>
<feature type="region of interest" description="Disordered" evidence="3">
    <location>
        <begin position="498"/>
        <end position="554"/>
    </location>
</feature>
<dbReference type="PANTHER" id="PTHR14296">
    <property type="entry name" value="REMODELING AND SPACING FACTOR 1"/>
    <property type="match status" value="1"/>
</dbReference>
<comment type="caution">
    <text evidence="5">The sequence shown here is derived from an EMBL/GenBank/DDBJ whole genome shotgun (WGS) entry which is preliminary data.</text>
</comment>
<feature type="compositionally biased region" description="Basic and acidic residues" evidence="3">
    <location>
        <begin position="678"/>
        <end position="691"/>
    </location>
</feature>
<evidence type="ECO:0000313" key="6">
    <source>
        <dbReference type="Proteomes" id="UP000734854"/>
    </source>
</evidence>
<dbReference type="InterPro" id="IPR018501">
    <property type="entry name" value="DDT_dom"/>
</dbReference>
<feature type="compositionally biased region" description="Basic and acidic residues" evidence="3">
    <location>
        <begin position="720"/>
        <end position="740"/>
    </location>
</feature>
<evidence type="ECO:0000256" key="1">
    <source>
        <dbReference type="ARBA" id="ARBA00004123"/>
    </source>
</evidence>
<protein>
    <recommendedName>
        <fullName evidence="4">DDT domain-containing protein</fullName>
    </recommendedName>
</protein>
<name>A0A8J5HRL0_ZINOF</name>
<feature type="region of interest" description="Disordered" evidence="3">
    <location>
        <begin position="1"/>
        <end position="120"/>
    </location>
</feature>
<accession>A0A8J5HRL0</accession>
<dbReference type="EMBL" id="JACMSC010000004">
    <property type="protein sequence ID" value="KAG6525759.1"/>
    <property type="molecule type" value="Genomic_DNA"/>
</dbReference>
<comment type="subcellular location">
    <subcellularLocation>
        <location evidence="1">Nucleus</location>
    </subcellularLocation>
</comment>